<dbReference type="SUPFAM" id="SSF53448">
    <property type="entry name" value="Nucleotide-diphospho-sugar transferases"/>
    <property type="match status" value="1"/>
</dbReference>
<organism evidence="2">
    <name type="scientific">viral metagenome</name>
    <dbReference type="NCBI Taxonomy" id="1070528"/>
    <lineage>
        <taxon>unclassified sequences</taxon>
        <taxon>metagenomes</taxon>
        <taxon>organismal metagenomes</taxon>
    </lineage>
</organism>
<evidence type="ECO:0000313" key="2">
    <source>
        <dbReference type="EMBL" id="QJA85154.1"/>
    </source>
</evidence>
<dbReference type="Gene3D" id="3.90.550.10">
    <property type="entry name" value="Spore Coat Polysaccharide Biosynthesis Protein SpsA, Chain A"/>
    <property type="match status" value="1"/>
</dbReference>
<feature type="domain" description="Glycosyltransferase 2-like" evidence="1">
    <location>
        <begin position="6"/>
        <end position="168"/>
    </location>
</feature>
<accession>A0A6M3KUM8</accession>
<keyword evidence="2" id="KW-0808">Transferase</keyword>
<dbReference type="InterPro" id="IPR001173">
    <property type="entry name" value="Glyco_trans_2-like"/>
</dbReference>
<gene>
    <name evidence="2" type="ORF">MM415B02267_0001</name>
</gene>
<dbReference type="PANTHER" id="PTHR22916">
    <property type="entry name" value="GLYCOSYLTRANSFERASE"/>
    <property type="match status" value="1"/>
</dbReference>
<dbReference type="EMBL" id="MT142558">
    <property type="protein sequence ID" value="QJA85154.1"/>
    <property type="molecule type" value="Genomic_DNA"/>
</dbReference>
<dbReference type="InterPro" id="IPR029044">
    <property type="entry name" value="Nucleotide-diphossugar_trans"/>
</dbReference>
<reference evidence="2" key="1">
    <citation type="submission" date="2020-03" db="EMBL/GenBank/DDBJ databases">
        <title>The deep terrestrial virosphere.</title>
        <authorList>
            <person name="Holmfeldt K."/>
            <person name="Nilsson E."/>
            <person name="Simone D."/>
            <person name="Lopez-Fernandez M."/>
            <person name="Wu X."/>
            <person name="de Brujin I."/>
            <person name="Lundin D."/>
            <person name="Andersson A."/>
            <person name="Bertilsson S."/>
            <person name="Dopson M."/>
        </authorList>
    </citation>
    <scope>NUCLEOTIDE SEQUENCE</scope>
    <source>
        <strain evidence="2">MM415B02267</strain>
    </source>
</reference>
<dbReference type="PANTHER" id="PTHR22916:SF3">
    <property type="entry name" value="UDP-GLCNAC:BETAGAL BETA-1,3-N-ACETYLGLUCOSAMINYLTRANSFERASE-LIKE PROTEIN 1"/>
    <property type="match status" value="1"/>
</dbReference>
<protein>
    <submittedName>
        <fullName evidence="2">Putative glycosyltransferase</fullName>
    </submittedName>
</protein>
<dbReference type="GO" id="GO:0016758">
    <property type="term" value="F:hexosyltransferase activity"/>
    <property type="evidence" value="ECO:0007669"/>
    <property type="project" value="UniProtKB-ARBA"/>
</dbReference>
<evidence type="ECO:0000259" key="1">
    <source>
        <dbReference type="Pfam" id="PF00535"/>
    </source>
</evidence>
<sequence length="295" mass="35617">MKVGIALSCYNHEKYLERAIESILRQTYTDWHLAVFLNASTDNSYGIAYEYKIKNPDRKIKIHNKFNREVFPIGIARYLMMEYFIYDFMPFPDNEYKVDLITILDADDFWREDKLEKQVALYKSNTDNKLIFSDCYYYYQDIKVEQVDNYPAFIETKMNKVDLKNTFHSKYPPLMDNPFNNLLLRYNFMPCPTLMFERKALKEVIGIPMPYTSAEDYDWVVKMAKWNDCAYVPEPLAFYRIHKEQLTQRAPARCTVEEIDVFKRFIKYLPRWKALLHLFYLYCKLIYKEIREVVI</sequence>
<dbReference type="AlphaFoldDB" id="A0A6M3KUM8"/>
<dbReference type="Pfam" id="PF00535">
    <property type="entry name" value="Glycos_transf_2"/>
    <property type="match status" value="1"/>
</dbReference>
<proteinExistence type="predicted"/>
<name>A0A6M3KUM8_9ZZZZ</name>